<dbReference type="EMBL" id="VSSQ01001590">
    <property type="protein sequence ID" value="MPM09607.1"/>
    <property type="molecule type" value="Genomic_DNA"/>
</dbReference>
<dbReference type="AlphaFoldDB" id="A0A644X0Y0"/>
<comment type="caution">
    <text evidence="1">The sequence shown here is derived from an EMBL/GenBank/DDBJ whole genome shotgun (WGS) entry which is preliminary data.</text>
</comment>
<gene>
    <name evidence="1" type="ORF">SDC9_55928</name>
</gene>
<evidence type="ECO:0000313" key="1">
    <source>
        <dbReference type="EMBL" id="MPM09607.1"/>
    </source>
</evidence>
<reference evidence="1" key="1">
    <citation type="submission" date="2019-08" db="EMBL/GenBank/DDBJ databases">
        <authorList>
            <person name="Kucharzyk K."/>
            <person name="Murdoch R.W."/>
            <person name="Higgins S."/>
            <person name="Loffler F."/>
        </authorList>
    </citation>
    <scope>NUCLEOTIDE SEQUENCE</scope>
</reference>
<organism evidence="1">
    <name type="scientific">bioreactor metagenome</name>
    <dbReference type="NCBI Taxonomy" id="1076179"/>
    <lineage>
        <taxon>unclassified sequences</taxon>
        <taxon>metagenomes</taxon>
        <taxon>ecological metagenomes</taxon>
    </lineage>
</organism>
<protein>
    <submittedName>
        <fullName evidence="1">Uncharacterized protein</fullName>
    </submittedName>
</protein>
<name>A0A644X0Y0_9ZZZZ</name>
<accession>A0A644X0Y0</accession>
<sequence>MDISALSRFFETRKKPFSIEKNLSFGVFRADLYAYRRFNMMGRDYVFIHFGNYVNLNPEKCLAMHEAARTHVNAQYKMPRAMRFVVPNVVSVFISQDSFSEETVELALKQKRPWQGGEVHDMFFIDSTRKEAYGPGYHKVHVDGVDFTLKKTDPTNRSIELIKELLG</sequence>
<proteinExistence type="predicted"/>